<sequence>MGSAKIFRRPHALPLVFIPILSISLSPIFIHRQFTPPSSAENLSNTGISNTRHVADSLTSGTLCVYLNTIDGSV</sequence>
<protein>
    <submittedName>
        <fullName evidence="2">Uncharacterized protein</fullName>
    </submittedName>
</protein>
<feature type="transmembrane region" description="Helical" evidence="1">
    <location>
        <begin position="12"/>
        <end position="30"/>
    </location>
</feature>
<evidence type="ECO:0000313" key="3">
    <source>
        <dbReference type="Proteomes" id="UP000276215"/>
    </source>
</evidence>
<keyword evidence="1" id="KW-0472">Membrane</keyword>
<dbReference type="EMBL" id="ML120411">
    <property type="protein sequence ID" value="RPA96824.1"/>
    <property type="molecule type" value="Genomic_DNA"/>
</dbReference>
<organism evidence="2 3">
    <name type="scientific">Choiromyces venosus 120613-1</name>
    <dbReference type="NCBI Taxonomy" id="1336337"/>
    <lineage>
        <taxon>Eukaryota</taxon>
        <taxon>Fungi</taxon>
        <taxon>Dikarya</taxon>
        <taxon>Ascomycota</taxon>
        <taxon>Pezizomycotina</taxon>
        <taxon>Pezizomycetes</taxon>
        <taxon>Pezizales</taxon>
        <taxon>Tuberaceae</taxon>
        <taxon>Choiromyces</taxon>
    </lineage>
</organism>
<evidence type="ECO:0000256" key="1">
    <source>
        <dbReference type="SAM" id="Phobius"/>
    </source>
</evidence>
<proteinExistence type="predicted"/>
<keyword evidence="1" id="KW-1133">Transmembrane helix</keyword>
<accession>A0A3N4JST8</accession>
<evidence type="ECO:0000313" key="2">
    <source>
        <dbReference type="EMBL" id="RPA96824.1"/>
    </source>
</evidence>
<reference evidence="2 3" key="1">
    <citation type="journal article" date="2018" name="Nat. Ecol. Evol.">
        <title>Pezizomycetes genomes reveal the molecular basis of ectomycorrhizal truffle lifestyle.</title>
        <authorList>
            <person name="Murat C."/>
            <person name="Payen T."/>
            <person name="Noel B."/>
            <person name="Kuo A."/>
            <person name="Morin E."/>
            <person name="Chen J."/>
            <person name="Kohler A."/>
            <person name="Krizsan K."/>
            <person name="Balestrini R."/>
            <person name="Da Silva C."/>
            <person name="Montanini B."/>
            <person name="Hainaut M."/>
            <person name="Levati E."/>
            <person name="Barry K.W."/>
            <person name="Belfiori B."/>
            <person name="Cichocki N."/>
            <person name="Clum A."/>
            <person name="Dockter R.B."/>
            <person name="Fauchery L."/>
            <person name="Guy J."/>
            <person name="Iotti M."/>
            <person name="Le Tacon F."/>
            <person name="Lindquist E.A."/>
            <person name="Lipzen A."/>
            <person name="Malagnac F."/>
            <person name="Mello A."/>
            <person name="Molinier V."/>
            <person name="Miyauchi S."/>
            <person name="Poulain J."/>
            <person name="Riccioni C."/>
            <person name="Rubini A."/>
            <person name="Sitrit Y."/>
            <person name="Splivallo R."/>
            <person name="Traeger S."/>
            <person name="Wang M."/>
            <person name="Zifcakova L."/>
            <person name="Wipf D."/>
            <person name="Zambonelli A."/>
            <person name="Paolocci F."/>
            <person name="Nowrousian M."/>
            <person name="Ottonello S."/>
            <person name="Baldrian P."/>
            <person name="Spatafora J.W."/>
            <person name="Henrissat B."/>
            <person name="Nagy L.G."/>
            <person name="Aury J.M."/>
            <person name="Wincker P."/>
            <person name="Grigoriev I.V."/>
            <person name="Bonfante P."/>
            <person name="Martin F.M."/>
        </authorList>
    </citation>
    <scope>NUCLEOTIDE SEQUENCE [LARGE SCALE GENOMIC DNA]</scope>
    <source>
        <strain evidence="2 3">120613-1</strain>
    </source>
</reference>
<gene>
    <name evidence="2" type="ORF">L873DRAFT_1810926</name>
</gene>
<dbReference type="AlphaFoldDB" id="A0A3N4JST8"/>
<dbReference type="Proteomes" id="UP000276215">
    <property type="component" value="Unassembled WGS sequence"/>
</dbReference>
<keyword evidence="3" id="KW-1185">Reference proteome</keyword>
<keyword evidence="1" id="KW-0812">Transmembrane</keyword>
<name>A0A3N4JST8_9PEZI</name>